<dbReference type="PANTHER" id="PTHR33507">
    <property type="entry name" value="INNER MEMBRANE PROTEIN YBBJ"/>
    <property type="match status" value="1"/>
</dbReference>
<dbReference type="PANTHER" id="PTHR33507:SF3">
    <property type="entry name" value="INNER MEMBRANE PROTEIN YBBJ"/>
    <property type="match status" value="1"/>
</dbReference>
<evidence type="ECO:0000259" key="6">
    <source>
        <dbReference type="Pfam" id="PF01957"/>
    </source>
</evidence>
<dbReference type="EMBL" id="LT629710">
    <property type="protein sequence ID" value="SDP40087.1"/>
    <property type="molecule type" value="Genomic_DNA"/>
</dbReference>
<feature type="domain" description="NfeD-like C-terminal" evidence="6">
    <location>
        <begin position="83"/>
        <end position="139"/>
    </location>
</feature>
<keyword evidence="8" id="KW-1185">Reference proteome</keyword>
<dbReference type="STRING" id="1090615.SAMN04515671_4059"/>
<dbReference type="InterPro" id="IPR052165">
    <property type="entry name" value="Membrane_assoc_protease"/>
</dbReference>
<evidence type="ECO:0000256" key="2">
    <source>
        <dbReference type="ARBA" id="ARBA00022692"/>
    </source>
</evidence>
<organism evidence="7 8">
    <name type="scientific">Nakamurella panacisegetis</name>
    <dbReference type="NCBI Taxonomy" id="1090615"/>
    <lineage>
        <taxon>Bacteria</taxon>
        <taxon>Bacillati</taxon>
        <taxon>Actinomycetota</taxon>
        <taxon>Actinomycetes</taxon>
        <taxon>Nakamurellales</taxon>
        <taxon>Nakamurellaceae</taxon>
        <taxon>Nakamurella</taxon>
    </lineage>
</organism>
<evidence type="ECO:0000313" key="7">
    <source>
        <dbReference type="EMBL" id="SDP40087.1"/>
    </source>
</evidence>
<keyword evidence="7" id="KW-0645">Protease</keyword>
<dbReference type="OrthoDB" id="9792945at2"/>
<dbReference type="Proteomes" id="UP000198741">
    <property type="component" value="Chromosome I"/>
</dbReference>
<reference evidence="7 8" key="1">
    <citation type="submission" date="2016-10" db="EMBL/GenBank/DDBJ databases">
        <authorList>
            <person name="de Groot N.N."/>
        </authorList>
    </citation>
    <scope>NUCLEOTIDE SEQUENCE [LARGE SCALE GENOMIC DNA]</scope>
    <source>
        <strain evidence="8">P4-7,KCTC 19426,CECT 7604</strain>
    </source>
</reference>
<accession>A0A1H0SEH7</accession>
<dbReference type="Gene3D" id="2.40.50.140">
    <property type="entry name" value="Nucleic acid-binding proteins"/>
    <property type="match status" value="1"/>
</dbReference>
<sequence length="143" mass="14619">MPAWVWFSGAVLLSLAELLGGEFVLLMLGGGALLAAGVALIAPDLLWLQLIVFALTSVGLVIGARPPLLRRFHGPSQIRTGIDAVIGSKATVVSTVDASGGQVKIGGEVWSAQGVDGHRPLPPGTPVTVVEVRGATAVVIWGP</sequence>
<dbReference type="GO" id="GO:0008233">
    <property type="term" value="F:peptidase activity"/>
    <property type="evidence" value="ECO:0007669"/>
    <property type="project" value="UniProtKB-KW"/>
</dbReference>
<keyword evidence="2 5" id="KW-0812">Transmembrane</keyword>
<protein>
    <submittedName>
        <fullName evidence="7">Membrane protein implicated in regulation of membrane protease activity</fullName>
    </submittedName>
</protein>
<dbReference type="SUPFAM" id="SSF141322">
    <property type="entry name" value="NfeD domain-like"/>
    <property type="match status" value="1"/>
</dbReference>
<keyword evidence="3 5" id="KW-1133">Transmembrane helix</keyword>
<name>A0A1H0SEH7_9ACTN</name>
<dbReference type="GO" id="GO:0005886">
    <property type="term" value="C:plasma membrane"/>
    <property type="evidence" value="ECO:0007669"/>
    <property type="project" value="TreeGrafter"/>
</dbReference>
<dbReference type="AlphaFoldDB" id="A0A1H0SEH7"/>
<gene>
    <name evidence="7" type="ORF">SAMN04515671_4059</name>
</gene>
<keyword evidence="7" id="KW-0378">Hydrolase</keyword>
<evidence type="ECO:0000256" key="1">
    <source>
        <dbReference type="ARBA" id="ARBA00004141"/>
    </source>
</evidence>
<dbReference type="Pfam" id="PF01957">
    <property type="entry name" value="NfeD"/>
    <property type="match status" value="1"/>
</dbReference>
<dbReference type="GO" id="GO:0006508">
    <property type="term" value="P:proteolysis"/>
    <property type="evidence" value="ECO:0007669"/>
    <property type="project" value="UniProtKB-KW"/>
</dbReference>
<proteinExistence type="predicted"/>
<evidence type="ECO:0000313" key="8">
    <source>
        <dbReference type="Proteomes" id="UP000198741"/>
    </source>
</evidence>
<dbReference type="RefSeq" id="WP_090479658.1">
    <property type="nucleotide sequence ID" value="NZ_LT629710.1"/>
</dbReference>
<dbReference type="InterPro" id="IPR012340">
    <property type="entry name" value="NA-bd_OB-fold"/>
</dbReference>
<dbReference type="InterPro" id="IPR002810">
    <property type="entry name" value="NfeD-like_C"/>
</dbReference>
<feature type="transmembrane region" description="Helical" evidence="5">
    <location>
        <begin position="30"/>
        <end position="63"/>
    </location>
</feature>
<evidence type="ECO:0000256" key="3">
    <source>
        <dbReference type="ARBA" id="ARBA00022989"/>
    </source>
</evidence>
<evidence type="ECO:0000256" key="4">
    <source>
        <dbReference type="ARBA" id="ARBA00023136"/>
    </source>
</evidence>
<keyword evidence="4 5" id="KW-0472">Membrane</keyword>
<evidence type="ECO:0000256" key="5">
    <source>
        <dbReference type="SAM" id="Phobius"/>
    </source>
</evidence>
<comment type="subcellular location">
    <subcellularLocation>
        <location evidence="1">Membrane</location>
        <topology evidence="1">Multi-pass membrane protein</topology>
    </subcellularLocation>
</comment>